<proteinExistence type="predicted"/>
<evidence type="ECO:0000313" key="3">
    <source>
        <dbReference type="Proteomes" id="UP000503096"/>
    </source>
</evidence>
<feature type="chain" id="PRO_5026912088" evidence="1">
    <location>
        <begin position="32"/>
        <end position="196"/>
    </location>
</feature>
<accession>A0A6M4H6S0</accession>
<organism evidence="2 3">
    <name type="scientific">Usitatibacter palustris</name>
    <dbReference type="NCBI Taxonomy" id="2732487"/>
    <lineage>
        <taxon>Bacteria</taxon>
        <taxon>Pseudomonadati</taxon>
        <taxon>Pseudomonadota</taxon>
        <taxon>Betaproteobacteria</taxon>
        <taxon>Nitrosomonadales</taxon>
        <taxon>Usitatibacteraceae</taxon>
        <taxon>Usitatibacter</taxon>
    </lineage>
</organism>
<evidence type="ECO:0000256" key="1">
    <source>
        <dbReference type="SAM" id="SignalP"/>
    </source>
</evidence>
<dbReference type="EMBL" id="CP053073">
    <property type="protein sequence ID" value="QJR15062.1"/>
    <property type="molecule type" value="Genomic_DNA"/>
</dbReference>
<dbReference type="Proteomes" id="UP000503096">
    <property type="component" value="Chromosome"/>
</dbReference>
<dbReference type="AlphaFoldDB" id="A0A6M4H6S0"/>
<dbReference type="InParanoid" id="A0A6M4H6S0"/>
<dbReference type="KEGG" id="upl:DSM104440_01878"/>
<reference evidence="2 3" key="1">
    <citation type="submission" date="2020-04" db="EMBL/GenBank/DDBJ databases">
        <title>Usitatibacter rugosus gen. nov., sp. nov. and Usitatibacter palustris sp. nov., novel members of Usitatibacteraceae fam. nov. within the order Nitrosomonadales isolated from soil.</title>
        <authorList>
            <person name="Huber K.J."/>
            <person name="Neumann-Schaal M."/>
            <person name="Geppert A."/>
            <person name="Luckner M."/>
            <person name="Wanner G."/>
            <person name="Overmann J."/>
        </authorList>
    </citation>
    <scope>NUCLEOTIDE SEQUENCE [LARGE SCALE GENOMIC DNA]</scope>
    <source>
        <strain evidence="2 3">Swamp67</strain>
    </source>
</reference>
<evidence type="ECO:0000313" key="2">
    <source>
        <dbReference type="EMBL" id="QJR15062.1"/>
    </source>
</evidence>
<keyword evidence="1" id="KW-0732">Signal</keyword>
<feature type="signal peptide" evidence="1">
    <location>
        <begin position="1"/>
        <end position="31"/>
    </location>
</feature>
<gene>
    <name evidence="2" type="ORF">DSM104440_01878</name>
</gene>
<keyword evidence="3" id="KW-1185">Reference proteome</keyword>
<sequence>MNVFMKAQLPIVSMALLLGAALLTLSPIADAQDKKKDAERAERNKMANDTLQRLYKTEPKAKAAIEKAAGYAVFSNFGMKILVAGGGSGQGLAKDKAGKVTYMKMLEMQAGLGFGVKKFRLVWVFDTPDAYNKFVNSGWELGSQATVSAKKGDQGAGAAGAMPVSPGIWLYQLTDDGLALELTAKGTKYSKDEALN</sequence>
<name>A0A6M4H6S0_9PROT</name>
<protein>
    <submittedName>
        <fullName evidence="2">Uncharacterized protein</fullName>
    </submittedName>
</protein>